<organism evidence="2 3">
    <name type="scientific">Candidatus Ghiorseimicrobium undicola</name>
    <dbReference type="NCBI Taxonomy" id="1974746"/>
    <lineage>
        <taxon>Bacteria</taxon>
        <taxon>Pseudomonadati</taxon>
        <taxon>Candidatus Omnitrophota</taxon>
        <taxon>Candidatus Ghiorseimicrobium</taxon>
    </lineage>
</organism>
<dbReference type="AlphaFoldDB" id="A0A2H0LZE9"/>
<dbReference type="Proteomes" id="UP000229641">
    <property type="component" value="Unassembled WGS sequence"/>
</dbReference>
<accession>A0A2H0LZE9</accession>
<evidence type="ECO:0000313" key="2">
    <source>
        <dbReference type="EMBL" id="PIQ89768.1"/>
    </source>
</evidence>
<comment type="caution">
    <text evidence="2">The sequence shown here is derived from an EMBL/GenBank/DDBJ whole genome shotgun (WGS) entry which is preliminary data.</text>
</comment>
<proteinExistence type="predicted"/>
<name>A0A2H0LZE9_9BACT</name>
<gene>
    <name evidence="2" type="ORF">COV72_00980</name>
</gene>
<dbReference type="Pfam" id="PF17131">
    <property type="entry name" value="LolA_like"/>
    <property type="match status" value="1"/>
</dbReference>
<reference evidence="2 3" key="1">
    <citation type="submission" date="2017-09" db="EMBL/GenBank/DDBJ databases">
        <title>Depth-based differentiation of microbial function through sediment-hosted aquifers and enrichment of novel symbionts in the deep terrestrial subsurface.</title>
        <authorList>
            <person name="Probst A.J."/>
            <person name="Ladd B."/>
            <person name="Jarett J.K."/>
            <person name="Geller-Mcgrath D.E."/>
            <person name="Sieber C.M."/>
            <person name="Emerson J.B."/>
            <person name="Anantharaman K."/>
            <person name="Thomas B.C."/>
            <person name="Malmstrom R."/>
            <person name="Stieglmeier M."/>
            <person name="Klingl A."/>
            <person name="Woyke T."/>
            <person name="Ryan C.M."/>
            <person name="Banfield J.F."/>
        </authorList>
    </citation>
    <scope>NUCLEOTIDE SEQUENCE [LARGE SCALE GENOMIC DNA]</scope>
    <source>
        <strain evidence="2">CG11_big_fil_rev_8_21_14_0_20_42_13</strain>
    </source>
</reference>
<dbReference type="Gene3D" id="2.50.20.10">
    <property type="entry name" value="Lipoprotein localisation LolA/LolB/LppX"/>
    <property type="match status" value="1"/>
</dbReference>
<dbReference type="EMBL" id="PCWA01000015">
    <property type="protein sequence ID" value="PIQ89768.1"/>
    <property type="molecule type" value="Genomic_DNA"/>
</dbReference>
<evidence type="ECO:0000259" key="1">
    <source>
        <dbReference type="Pfam" id="PF17131"/>
    </source>
</evidence>
<feature type="domain" description="Uncharacterized protein TP-0789" evidence="1">
    <location>
        <begin position="80"/>
        <end position="262"/>
    </location>
</feature>
<dbReference type="InterPro" id="IPR033399">
    <property type="entry name" value="TP_0789-like"/>
</dbReference>
<dbReference type="CDD" id="cd16329">
    <property type="entry name" value="LolA_like"/>
    <property type="match status" value="1"/>
</dbReference>
<protein>
    <submittedName>
        <fullName evidence="2">Outer membrane lipoprotein-sorting protein</fullName>
    </submittedName>
</protein>
<evidence type="ECO:0000313" key="3">
    <source>
        <dbReference type="Proteomes" id="UP000229641"/>
    </source>
</evidence>
<keyword evidence="2" id="KW-0449">Lipoprotein</keyword>
<sequence>MKLIKLFFVVSLFFLAGFGQRLSFAEDNLSAGDIIARSRLAFYYAGDDGRARVTMELINKAGQKRVRELTMLRKDYAEGGEQKYFTYFYQPADVKDTTFMVYKYPDKDDDRWLFIPAINLVKRIAANDKYASFVGSDFTYEDISGRKPDEDTHGLLGKEQINGKNCFVVESMPKSAAEYTKRISWIEAENFLPLKEEFYDKQNELYRRFEAIEVKDISGIATITKRVMKNIKTGHRTEVAFQEVEYNLGIEDDVFSERYLRRPPLEWIR</sequence>